<proteinExistence type="predicted"/>
<sequence length="142" mass="16884">MNFISFFDTRIRRHALSLRIRCRQENLSSLFRRPLFVESFGNKTASIALIFQLANQKMFQVIPLVPLMKWINWLKGLMELADIKTSKWTIYTKYHQTYKQDMQAYKHNGIKLFFCRPMNNSEKVKFQWPIAYLPPLGYAAGQ</sequence>
<name>A0A8S2M9N4_9BILA</name>
<dbReference type="AlphaFoldDB" id="A0A8S2M9N4"/>
<comment type="caution">
    <text evidence="1">The sequence shown here is derived from an EMBL/GenBank/DDBJ whole genome shotgun (WGS) entry which is preliminary data.</text>
</comment>
<organism evidence="1 4">
    <name type="scientific">Rotaria magnacalcarata</name>
    <dbReference type="NCBI Taxonomy" id="392030"/>
    <lineage>
        <taxon>Eukaryota</taxon>
        <taxon>Metazoa</taxon>
        <taxon>Spiralia</taxon>
        <taxon>Gnathifera</taxon>
        <taxon>Rotifera</taxon>
        <taxon>Eurotatoria</taxon>
        <taxon>Bdelloidea</taxon>
        <taxon>Philodinida</taxon>
        <taxon>Philodinidae</taxon>
        <taxon>Rotaria</taxon>
    </lineage>
</organism>
<evidence type="ECO:0000313" key="3">
    <source>
        <dbReference type="EMBL" id="CAF4369882.1"/>
    </source>
</evidence>
<gene>
    <name evidence="2" type="ORF">BYL167_LOCUS15285</name>
    <name evidence="3" type="ORF">GIL414_LOCUS28795</name>
    <name evidence="1" type="ORF">SMN809_LOCUS8737</name>
</gene>
<dbReference type="EMBL" id="CAJOBH010005610">
    <property type="protein sequence ID" value="CAF4030100.1"/>
    <property type="molecule type" value="Genomic_DNA"/>
</dbReference>
<evidence type="ECO:0000313" key="2">
    <source>
        <dbReference type="EMBL" id="CAF4030100.1"/>
    </source>
</evidence>
<accession>A0A8S2M9N4</accession>
<evidence type="ECO:0000313" key="4">
    <source>
        <dbReference type="Proteomes" id="UP000676336"/>
    </source>
</evidence>
<reference evidence="1" key="1">
    <citation type="submission" date="2021-02" db="EMBL/GenBank/DDBJ databases">
        <authorList>
            <person name="Nowell W R."/>
        </authorList>
    </citation>
    <scope>NUCLEOTIDE SEQUENCE</scope>
</reference>
<dbReference type="EMBL" id="CAJOBI010002724">
    <property type="protein sequence ID" value="CAF3941361.1"/>
    <property type="molecule type" value="Genomic_DNA"/>
</dbReference>
<dbReference type="EMBL" id="CAJOBJ010050117">
    <property type="protein sequence ID" value="CAF4369882.1"/>
    <property type="molecule type" value="Genomic_DNA"/>
</dbReference>
<dbReference type="Proteomes" id="UP000681967">
    <property type="component" value="Unassembled WGS sequence"/>
</dbReference>
<evidence type="ECO:0000313" key="1">
    <source>
        <dbReference type="EMBL" id="CAF3941361.1"/>
    </source>
</evidence>
<dbReference type="Proteomes" id="UP000681720">
    <property type="component" value="Unassembled WGS sequence"/>
</dbReference>
<dbReference type="Proteomes" id="UP000676336">
    <property type="component" value="Unassembled WGS sequence"/>
</dbReference>
<protein>
    <submittedName>
        <fullName evidence="1">Uncharacterized protein</fullName>
    </submittedName>
</protein>